<proteinExistence type="predicted"/>
<keyword evidence="4" id="KW-1185">Reference proteome</keyword>
<evidence type="ECO:0000259" key="1">
    <source>
        <dbReference type="Pfam" id="PF01408"/>
    </source>
</evidence>
<dbReference type="Pfam" id="PF22725">
    <property type="entry name" value="GFO_IDH_MocA_C3"/>
    <property type="match status" value="1"/>
</dbReference>
<evidence type="ECO:0000313" key="4">
    <source>
        <dbReference type="Proteomes" id="UP001556040"/>
    </source>
</evidence>
<dbReference type="SUPFAM" id="SSF55347">
    <property type="entry name" value="Glyceraldehyde-3-phosphate dehydrogenase-like, C-terminal domain"/>
    <property type="match status" value="1"/>
</dbReference>
<evidence type="ECO:0000259" key="2">
    <source>
        <dbReference type="Pfam" id="PF22725"/>
    </source>
</evidence>
<protein>
    <submittedName>
        <fullName evidence="3">Gfo/Idh/MocA family oxidoreductase</fullName>
    </submittedName>
</protein>
<sequence length="346" mass="38585">MNFGIIGCGFIAKKHALAIEKIPSAKLVAVCDRVPETMEYYTETYGAKAYTDSIEMLKNTDLDVICICTPSGLHAPIAEQVAKAKKHIVLEKPIAMTLEETDRIIEAANSNNVKLTIVHPNRFRTAVQVTKKLLDQNLLGKISHANCLVNWNRGQEYYNQAPWRGTKTHDGGVLMNQSIHNVDLLLWFMGKPKEIFSMEATRLRDIEAEDVSTGVIRFESGALANVQASTTVYPKNFEESITIFGEKGTVKIGGANALYFEKLEIEDLNESEINELINRVKDDPWGTPGHQRIIEELIYSIENNLEPSVTGEDGKNALNLVLAFYESAETKSLVSISEKTIKRSLI</sequence>
<gene>
    <name evidence="3" type="ORF">AB1471_03205</name>
</gene>
<name>A0ABV3Q0D1_9BACL</name>
<dbReference type="Proteomes" id="UP001556040">
    <property type="component" value="Unassembled WGS sequence"/>
</dbReference>
<reference evidence="3 4" key="1">
    <citation type="journal article" date="1979" name="Int. J. Syst. Evol. Microbiol.">
        <title>Bacillus globisporus subsp. marinus subsp. nov.</title>
        <authorList>
            <person name="Liu H."/>
        </authorList>
    </citation>
    <scope>NUCLEOTIDE SEQUENCE [LARGE SCALE GENOMIC DNA]</scope>
    <source>
        <strain evidence="3 4">DSM 1297</strain>
    </source>
</reference>
<dbReference type="RefSeq" id="WP_367778157.1">
    <property type="nucleotide sequence ID" value="NZ_JBFMIA010000002.1"/>
</dbReference>
<dbReference type="Pfam" id="PF01408">
    <property type="entry name" value="GFO_IDH_MocA"/>
    <property type="match status" value="1"/>
</dbReference>
<dbReference type="InterPro" id="IPR036291">
    <property type="entry name" value="NAD(P)-bd_dom_sf"/>
</dbReference>
<comment type="caution">
    <text evidence="3">The sequence shown here is derived from an EMBL/GenBank/DDBJ whole genome shotgun (WGS) entry which is preliminary data.</text>
</comment>
<dbReference type="EMBL" id="JBFMIA010000002">
    <property type="protein sequence ID" value="MEW9500806.1"/>
    <property type="molecule type" value="Genomic_DNA"/>
</dbReference>
<feature type="domain" description="Gfo/Idh/MocA-like oxidoreductase N-terminal" evidence="1">
    <location>
        <begin position="1"/>
        <end position="117"/>
    </location>
</feature>
<dbReference type="Gene3D" id="3.40.50.720">
    <property type="entry name" value="NAD(P)-binding Rossmann-like Domain"/>
    <property type="match status" value="1"/>
</dbReference>
<dbReference type="SUPFAM" id="SSF51735">
    <property type="entry name" value="NAD(P)-binding Rossmann-fold domains"/>
    <property type="match status" value="1"/>
</dbReference>
<dbReference type="PANTHER" id="PTHR43249">
    <property type="entry name" value="UDP-N-ACETYL-2-AMINO-2-DEOXY-D-GLUCURONATE OXIDASE"/>
    <property type="match status" value="1"/>
</dbReference>
<evidence type="ECO:0000313" key="3">
    <source>
        <dbReference type="EMBL" id="MEW9500806.1"/>
    </source>
</evidence>
<dbReference type="InterPro" id="IPR052515">
    <property type="entry name" value="Gfo/Idh/MocA_Oxidoreductase"/>
</dbReference>
<dbReference type="PANTHER" id="PTHR43249:SF1">
    <property type="entry name" value="D-GLUCOSIDE 3-DEHYDROGENASE"/>
    <property type="match status" value="1"/>
</dbReference>
<feature type="domain" description="GFO/IDH/MocA-like oxidoreductase" evidence="2">
    <location>
        <begin position="128"/>
        <end position="250"/>
    </location>
</feature>
<dbReference type="InterPro" id="IPR000683">
    <property type="entry name" value="Gfo/Idh/MocA-like_OxRdtase_N"/>
</dbReference>
<dbReference type="InterPro" id="IPR055170">
    <property type="entry name" value="GFO_IDH_MocA-like_dom"/>
</dbReference>
<organism evidence="3 4">
    <name type="scientific">Jeotgalibacillus marinus</name>
    <dbReference type="NCBI Taxonomy" id="86667"/>
    <lineage>
        <taxon>Bacteria</taxon>
        <taxon>Bacillati</taxon>
        <taxon>Bacillota</taxon>
        <taxon>Bacilli</taxon>
        <taxon>Bacillales</taxon>
        <taxon>Caryophanaceae</taxon>
        <taxon>Jeotgalibacillus</taxon>
    </lineage>
</organism>
<dbReference type="Gene3D" id="3.30.360.10">
    <property type="entry name" value="Dihydrodipicolinate Reductase, domain 2"/>
    <property type="match status" value="1"/>
</dbReference>
<accession>A0ABV3Q0D1</accession>